<gene>
    <name evidence="3" type="ORF">WAE96_01445</name>
</gene>
<dbReference type="SUPFAM" id="SSF141868">
    <property type="entry name" value="EAL domain-like"/>
    <property type="match status" value="1"/>
</dbReference>
<dbReference type="Proteomes" id="UP001382455">
    <property type="component" value="Unassembled WGS sequence"/>
</dbReference>
<evidence type="ECO:0000313" key="3">
    <source>
        <dbReference type="EMBL" id="MEI4548370.1"/>
    </source>
</evidence>
<protein>
    <submittedName>
        <fullName evidence="3">EAL domain-containing protein</fullName>
    </submittedName>
</protein>
<dbReference type="InterPro" id="IPR001633">
    <property type="entry name" value="EAL_dom"/>
</dbReference>
<keyword evidence="1" id="KW-0812">Transmembrane</keyword>
<feature type="domain" description="EAL" evidence="2">
    <location>
        <begin position="198"/>
        <end position="435"/>
    </location>
</feature>
<sequence length="439" mass="48883">MWNNFSRILNILYVVCALWACFVAYWFLESLTAVIVCGAIAAILLLLFIHRASSGALLKLPPQISFKRQASPVYALNSNAFDVFVLVSGVSINNLQELGERLKNVFASEFVSCKQLKGERISITIKCPNVCDESRFNTLFSEVMAQYSDIAFGACLYREPCQQLNVYQLAELALAIAKTKQHDPCHTLKLNQTNLALLQYSLPDMLSDLLNKQFLLVFEPVFSVHGEALLFHQVGITIRHQKIGLCDAKQCLLGCIEPDKLIALDSHLMHQLIKTLAQDPGSEPVSLCLDLSTWQSANAINELVKLVEQAGHTQVIRFSLPESVFVNEFETISAQLKFVKKHNIAILLEHCHGALLAVQKGVIYLTGISLDSDCFQLSHEQQESLLTAVAHFANQYQLQLYANGVANKYQLNLLAEHHFSGASGRYFQQGESNIALGLN</sequence>
<evidence type="ECO:0000313" key="4">
    <source>
        <dbReference type="Proteomes" id="UP001382455"/>
    </source>
</evidence>
<feature type="transmembrane region" description="Helical" evidence="1">
    <location>
        <begin position="7"/>
        <end position="27"/>
    </location>
</feature>
<reference evidence="3 4" key="1">
    <citation type="submission" date="2023-12" db="EMBL/GenBank/DDBJ databases">
        <title>Friends and Foes: Symbiotic and Algicidal bacterial influence on Karenia brevis blooms.</title>
        <authorList>
            <person name="Fei C."/>
            <person name="Mohamed A.R."/>
            <person name="Booker A."/>
            <person name="Arshad M."/>
            <person name="Klass S."/>
            <person name="Ahn S."/>
            <person name="Gilbert P.M."/>
            <person name="Heil C.A."/>
            <person name="Martinez J.M."/>
            <person name="Amin S.A."/>
        </authorList>
    </citation>
    <scope>NUCLEOTIDE SEQUENCE [LARGE SCALE GENOMIC DNA]</scope>
    <source>
        <strain evidence="3 4">CE15</strain>
    </source>
</reference>
<comment type="caution">
    <text evidence="3">The sequence shown here is derived from an EMBL/GenBank/DDBJ whole genome shotgun (WGS) entry which is preliminary data.</text>
</comment>
<dbReference type="SMART" id="SM00052">
    <property type="entry name" value="EAL"/>
    <property type="match status" value="1"/>
</dbReference>
<dbReference type="Gene3D" id="3.20.20.450">
    <property type="entry name" value="EAL domain"/>
    <property type="match status" value="1"/>
</dbReference>
<accession>A0ABU8EN21</accession>
<evidence type="ECO:0000256" key="1">
    <source>
        <dbReference type="SAM" id="Phobius"/>
    </source>
</evidence>
<dbReference type="InterPro" id="IPR035919">
    <property type="entry name" value="EAL_sf"/>
</dbReference>
<dbReference type="Pfam" id="PF00563">
    <property type="entry name" value="EAL"/>
    <property type="match status" value="1"/>
</dbReference>
<feature type="transmembrane region" description="Helical" evidence="1">
    <location>
        <begin position="73"/>
        <end position="92"/>
    </location>
</feature>
<dbReference type="EMBL" id="JBAWKS010000001">
    <property type="protein sequence ID" value="MEI4548370.1"/>
    <property type="molecule type" value="Genomic_DNA"/>
</dbReference>
<proteinExistence type="predicted"/>
<feature type="transmembrane region" description="Helical" evidence="1">
    <location>
        <begin position="33"/>
        <end position="52"/>
    </location>
</feature>
<evidence type="ECO:0000259" key="2">
    <source>
        <dbReference type="SMART" id="SM00052"/>
    </source>
</evidence>
<name>A0ABU8EN21_9GAMM</name>
<dbReference type="RefSeq" id="WP_336434351.1">
    <property type="nucleotide sequence ID" value="NZ_JBAWKS010000001.1"/>
</dbReference>
<organism evidence="3 4">
    <name type="scientific">Pseudoalteromonas spongiae</name>
    <dbReference type="NCBI Taxonomy" id="298657"/>
    <lineage>
        <taxon>Bacteria</taxon>
        <taxon>Pseudomonadati</taxon>
        <taxon>Pseudomonadota</taxon>
        <taxon>Gammaproteobacteria</taxon>
        <taxon>Alteromonadales</taxon>
        <taxon>Pseudoalteromonadaceae</taxon>
        <taxon>Pseudoalteromonas</taxon>
    </lineage>
</organism>
<keyword evidence="1" id="KW-0472">Membrane</keyword>
<keyword evidence="1" id="KW-1133">Transmembrane helix</keyword>
<keyword evidence="4" id="KW-1185">Reference proteome</keyword>